<feature type="transmembrane region" description="Helical" evidence="12">
    <location>
        <begin position="973"/>
        <end position="994"/>
    </location>
</feature>
<dbReference type="InterPro" id="IPR056770">
    <property type="entry name" value="Piezo_THU9_anchor"/>
</dbReference>
<accession>A0A2A2LV94</accession>
<evidence type="ECO:0000256" key="9">
    <source>
        <dbReference type="ARBA" id="ARBA00023303"/>
    </source>
</evidence>
<protein>
    <recommendedName>
        <fullName evidence="19">Piezo non-specific cation channel R-Ras-binding domain-containing protein</fullName>
    </recommendedName>
</protein>
<evidence type="ECO:0000256" key="12">
    <source>
        <dbReference type="SAM" id="Phobius"/>
    </source>
</evidence>
<keyword evidence="5 12" id="KW-0812">Transmembrane</keyword>
<feature type="transmembrane region" description="Helical" evidence="12">
    <location>
        <begin position="761"/>
        <end position="780"/>
    </location>
</feature>
<comment type="subcellular location">
    <subcellularLocation>
        <location evidence="1">Cell membrane</location>
        <topology evidence="1">Multi-pass membrane protein</topology>
    </subcellularLocation>
</comment>
<dbReference type="InterPro" id="IPR031805">
    <property type="entry name" value="Piezo_TM25-28"/>
</dbReference>
<reference evidence="17 18" key="1">
    <citation type="journal article" date="2017" name="Curr. Biol.">
        <title>Genome architecture and evolution of a unichromosomal asexual nematode.</title>
        <authorList>
            <person name="Fradin H."/>
            <person name="Zegar C."/>
            <person name="Gutwein M."/>
            <person name="Lucas J."/>
            <person name="Kovtun M."/>
            <person name="Corcoran D."/>
            <person name="Baugh L.R."/>
            <person name="Kiontke K."/>
            <person name="Gunsalus K."/>
            <person name="Fitch D.H."/>
            <person name="Piano F."/>
        </authorList>
    </citation>
    <scope>NUCLEOTIDE SEQUENCE [LARGE SCALE GENOMIC DNA]</scope>
    <source>
        <strain evidence="17">PF1309</strain>
    </source>
</reference>
<feature type="transmembrane region" description="Helical" evidence="12">
    <location>
        <begin position="567"/>
        <end position="591"/>
    </location>
</feature>
<evidence type="ECO:0000259" key="15">
    <source>
        <dbReference type="Pfam" id="PF23188"/>
    </source>
</evidence>
<keyword evidence="7" id="KW-0406">Ion transport</keyword>
<evidence type="ECO:0000256" key="8">
    <source>
        <dbReference type="ARBA" id="ARBA00023136"/>
    </source>
</evidence>
<feature type="coiled-coil region" evidence="10">
    <location>
        <begin position="288"/>
        <end position="333"/>
    </location>
</feature>
<feature type="domain" description="Piezo TM25-28" evidence="14">
    <location>
        <begin position="85"/>
        <end position="333"/>
    </location>
</feature>
<comment type="similarity">
    <text evidence="2">Belongs to the PIEZO (TC 1.A.75) family.</text>
</comment>
<evidence type="ECO:0008006" key="19">
    <source>
        <dbReference type="Google" id="ProtNLM"/>
    </source>
</evidence>
<evidence type="ECO:0000259" key="14">
    <source>
        <dbReference type="Pfam" id="PF15917"/>
    </source>
</evidence>
<dbReference type="GO" id="GO:0042391">
    <property type="term" value="P:regulation of membrane potential"/>
    <property type="evidence" value="ECO:0007669"/>
    <property type="project" value="TreeGrafter"/>
</dbReference>
<feature type="transmembrane region" description="Helical" evidence="12">
    <location>
        <begin position="800"/>
        <end position="819"/>
    </location>
</feature>
<feature type="transmembrane region" description="Helical" evidence="12">
    <location>
        <begin position="831"/>
        <end position="849"/>
    </location>
</feature>
<evidence type="ECO:0000256" key="3">
    <source>
        <dbReference type="ARBA" id="ARBA00022448"/>
    </source>
</evidence>
<dbReference type="PANTHER" id="PTHR13167">
    <property type="entry name" value="PIEZO-TYPE MECHANOSENSITIVE ION CHANNEL COMPONENT"/>
    <property type="match status" value="1"/>
</dbReference>
<organism evidence="17 18">
    <name type="scientific">Diploscapter pachys</name>
    <dbReference type="NCBI Taxonomy" id="2018661"/>
    <lineage>
        <taxon>Eukaryota</taxon>
        <taxon>Metazoa</taxon>
        <taxon>Ecdysozoa</taxon>
        <taxon>Nematoda</taxon>
        <taxon>Chromadorea</taxon>
        <taxon>Rhabditida</taxon>
        <taxon>Rhabditina</taxon>
        <taxon>Rhabditomorpha</taxon>
        <taxon>Rhabditoidea</taxon>
        <taxon>Rhabditidae</taxon>
        <taxon>Diploscapter</taxon>
    </lineage>
</organism>
<keyword evidence="6 12" id="KW-1133">Transmembrane helix</keyword>
<feature type="transmembrane region" description="Helical" evidence="12">
    <location>
        <begin position="657"/>
        <end position="675"/>
    </location>
</feature>
<gene>
    <name evidence="17" type="ORF">WR25_25273</name>
</gene>
<dbReference type="Proteomes" id="UP000218231">
    <property type="component" value="Unassembled WGS sequence"/>
</dbReference>
<dbReference type="STRING" id="2018661.A0A2A2LV94"/>
<feature type="transmembrane region" description="Helical" evidence="12">
    <location>
        <begin position="115"/>
        <end position="145"/>
    </location>
</feature>
<feature type="domain" description="Piezo transmembrane helical unit" evidence="15">
    <location>
        <begin position="560"/>
        <end position="682"/>
    </location>
</feature>
<dbReference type="Pfam" id="PF24874">
    <property type="entry name" value="Piezo_THU9_anchor"/>
    <property type="match status" value="1"/>
</dbReference>
<dbReference type="GO" id="GO:0071260">
    <property type="term" value="P:cellular response to mechanical stimulus"/>
    <property type="evidence" value="ECO:0007669"/>
    <property type="project" value="TreeGrafter"/>
</dbReference>
<dbReference type="Pfam" id="PF15917">
    <property type="entry name" value="Piezo_TM25-28"/>
    <property type="match status" value="1"/>
</dbReference>
<evidence type="ECO:0000313" key="18">
    <source>
        <dbReference type="Proteomes" id="UP000218231"/>
    </source>
</evidence>
<comment type="caution">
    <text evidence="17">The sequence shown here is derived from an EMBL/GenBank/DDBJ whole genome shotgun (WGS) entry which is preliminary data.</text>
</comment>
<dbReference type="EMBL" id="LIAE01006403">
    <property type="protein sequence ID" value="PAV90088.1"/>
    <property type="molecule type" value="Genomic_DNA"/>
</dbReference>
<name>A0A2A2LV94_9BILA</name>
<dbReference type="PANTHER" id="PTHR13167:SF25">
    <property type="entry name" value="PIEZO-TYPE MECHANOSENSITIVE ION CHANNEL COMPONENT"/>
    <property type="match status" value="1"/>
</dbReference>
<evidence type="ECO:0000256" key="1">
    <source>
        <dbReference type="ARBA" id="ARBA00004651"/>
    </source>
</evidence>
<feature type="transmembrane region" description="Helical" evidence="12">
    <location>
        <begin position="603"/>
        <end position="622"/>
    </location>
</feature>
<evidence type="ECO:0000256" key="5">
    <source>
        <dbReference type="ARBA" id="ARBA00022692"/>
    </source>
</evidence>
<evidence type="ECO:0000256" key="10">
    <source>
        <dbReference type="SAM" id="Coils"/>
    </source>
</evidence>
<dbReference type="GO" id="GO:0005261">
    <property type="term" value="F:monoatomic cation channel activity"/>
    <property type="evidence" value="ECO:0007669"/>
    <property type="project" value="TreeGrafter"/>
</dbReference>
<keyword evidence="9" id="KW-0407">Ion channel</keyword>
<evidence type="ECO:0000256" key="6">
    <source>
        <dbReference type="ARBA" id="ARBA00022989"/>
    </source>
</evidence>
<feature type="region of interest" description="Disordered" evidence="11">
    <location>
        <begin position="716"/>
        <end position="736"/>
    </location>
</feature>
<evidence type="ECO:0000313" key="17">
    <source>
        <dbReference type="EMBL" id="PAV90088.1"/>
    </source>
</evidence>
<proteinExistence type="inferred from homology"/>
<keyword evidence="8 12" id="KW-0472">Membrane</keyword>
<dbReference type="Pfam" id="PF23188">
    <property type="entry name" value="THU_Piezo1"/>
    <property type="match status" value="1"/>
</dbReference>
<evidence type="ECO:0000256" key="4">
    <source>
        <dbReference type="ARBA" id="ARBA00022475"/>
    </source>
</evidence>
<keyword evidence="10" id="KW-0175">Coiled coil</keyword>
<dbReference type="GO" id="GO:0050982">
    <property type="term" value="P:detection of mechanical stimulus"/>
    <property type="evidence" value="ECO:0007669"/>
    <property type="project" value="TreeGrafter"/>
</dbReference>
<feature type="domain" description="Piezo non-specific cation channel cap" evidence="13">
    <location>
        <begin position="1043"/>
        <end position="1349"/>
    </location>
</feature>
<feature type="domain" description="Piezo THU9 and anchor" evidence="16">
    <location>
        <begin position="759"/>
        <end position="995"/>
    </location>
</feature>
<sequence>MSLETYLKHIQQIPGYPWDSIFGAQTTKSVNFAIWANLSSHQVDWPGHNLVIDFFVLLFASAQLTIFRKEGTVNESIYVDGVYELKPNNPRHDFMSEQRSIVDYFKIAIFHYGHWFTLMMSLIAGIGGTSLFALGYIVITLVLLWQGNNLYVMNTSSNNFKKTLQRWRFLLSYTCVTLFCKVALQLIGCVFLEALCSDPPIASDKRCWVRQLFSIGCVNSIINGRKSPQPLFPNALQYDNVCPIESREAQIGFDVFALGFLLFQLRIFNSWFFQHCMIEFRSEVLLARRGATLKNQLIEKEMKEQNRQQDEKFEEIRKRTQAIRKRYEEQQEKSGLVWEPRTYGHAKRAGDYYMFEYNPATDELVQPVESFIPEPTPGATRFDKLDPTQLMFTAAQKDMDISKTLAAVKKGEQITDDEAKRMAEVVNDEITRMSDSQLEIQTAPVPPDSKLMSVLLFLKKMLTNGSDMISAHLNKTSREHRYVAYVLDQEKAKLKDVHGDCLNDTHRKLTDLRDAINMSNLQLVSSENDIERMEREAKENWQARSVVGRLLTALGNSILANTDLLCYFLAILAQAMDGGIIDLPLPLMVFFWGTLSNPRPSKAFWVAMILYTEFVIVVKFIFQFPFLMDSDGAAYNKRSIDPMSIDKLFGIQRKQNFALYDVALLFGLFFHRHMLRKLGLWKDANKTDTFSADNTVEEDNVNVESVHLEFTEREDGAAPSAQVTAVPNESELGSEDDKEMNPLMRFLKQLFHPKFRYIRDLYPIMFGLDVICFLIITIGYSGFGEGGSGNVLGDIQKSRVPLALVVMLIVMTLMIVIDRGLYLRKWVVGKLIYQIIIIAFMHIWIFFILPPITRRSAVDNSVAQSLYIVKGLYLLVSAWQIRNGYPQLCIGNLITHAYGLPNMIFFKIFMAVPFLFELRTAIDWTWTDTSMPLFDFFNMENFYSTIYSLKCARTFEGNYPAPRGQKKGVVVKYFMGLPMILLIIFLVWCPLLAFSLMNQIGEVSIPDKVTIQMSIEGFPPVYSMEAQGSELKALTKDEKNTMVNKFSNRFNANDTASVQRSRSTVSYLKDYDASDILVVMFRPSSQIRWPISNDSIKALTEQLKDTNSSLKYQISMSFYRPYDEKKKEAAVHSHTWNTEIPNDQTFRDKIIKSIEGDGEFSLPFALPYYVQVPNEGEVGVPEPIANSIKLDETPGLQPDNDTVWFDSITMNRNGTVWNVQQEHPGAYNKSGVFIPEITPAGYVTGNYLQITAFVDKAFPSFFAKYLQGGVIAMYISLVIVVGRLIRGVFTNDPLSVIISEIPNPDHLLKICLDIYLVREAKDFLLEQDLFAKLIFLFRSPATLIKWTRPKIE</sequence>
<evidence type="ECO:0000259" key="13">
    <source>
        <dbReference type="Pfam" id="PF12166"/>
    </source>
</evidence>
<keyword evidence="3" id="KW-0813">Transport</keyword>
<feature type="transmembrane region" description="Helical" evidence="12">
    <location>
        <begin position="893"/>
        <end position="916"/>
    </location>
</feature>
<keyword evidence="4" id="KW-1003">Cell membrane</keyword>
<dbReference type="InterPro" id="IPR027272">
    <property type="entry name" value="Piezo"/>
</dbReference>
<evidence type="ECO:0000259" key="16">
    <source>
        <dbReference type="Pfam" id="PF24874"/>
    </source>
</evidence>
<dbReference type="InterPro" id="IPR056768">
    <property type="entry name" value="THU_Piezo"/>
</dbReference>
<dbReference type="GO" id="GO:0008381">
    <property type="term" value="F:mechanosensitive monoatomic ion channel activity"/>
    <property type="evidence" value="ECO:0007669"/>
    <property type="project" value="InterPro"/>
</dbReference>
<dbReference type="OrthoDB" id="303066at2759"/>
<evidence type="ECO:0000256" key="2">
    <source>
        <dbReference type="ARBA" id="ARBA00007821"/>
    </source>
</evidence>
<evidence type="ECO:0000256" key="7">
    <source>
        <dbReference type="ARBA" id="ARBA00023065"/>
    </source>
</evidence>
<dbReference type="Pfam" id="PF12166">
    <property type="entry name" value="Piezo_cap"/>
    <property type="match status" value="1"/>
</dbReference>
<keyword evidence="18" id="KW-1185">Reference proteome</keyword>
<evidence type="ECO:0000256" key="11">
    <source>
        <dbReference type="SAM" id="MobiDB-lite"/>
    </source>
</evidence>
<feature type="transmembrane region" description="Helical" evidence="12">
    <location>
        <begin position="170"/>
        <end position="196"/>
    </location>
</feature>
<dbReference type="InterPro" id="IPR031334">
    <property type="entry name" value="Piezo_cap_dom"/>
</dbReference>
<dbReference type="GO" id="GO:0005886">
    <property type="term" value="C:plasma membrane"/>
    <property type="evidence" value="ECO:0007669"/>
    <property type="project" value="UniProtKB-SubCell"/>
</dbReference>